<dbReference type="PROSITE" id="PS50112">
    <property type="entry name" value="PAS"/>
    <property type="match status" value="1"/>
</dbReference>
<dbReference type="eggNOG" id="COG2208">
    <property type="taxonomic scope" value="Bacteria"/>
</dbReference>
<dbReference type="PANTHER" id="PTHR43156">
    <property type="entry name" value="STAGE II SPORULATION PROTEIN E-RELATED"/>
    <property type="match status" value="1"/>
</dbReference>
<dbReference type="AlphaFoldDB" id="E3JDC8"/>
<organism evidence="4 5">
    <name type="scientific">Pseudofrankia inefficax (strain DSM 45817 / CECT 9037 / DDB 130130 / EuI1c)</name>
    <name type="common">Frankia inefficax</name>
    <dbReference type="NCBI Taxonomy" id="298654"/>
    <lineage>
        <taxon>Bacteria</taxon>
        <taxon>Bacillati</taxon>
        <taxon>Actinomycetota</taxon>
        <taxon>Actinomycetes</taxon>
        <taxon>Frankiales</taxon>
        <taxon>Frankiaceae</taxon>
        <taxon>Pseudofrankia</taxon>
    </lineage>
</organism>
<evidence type="ECO:0000259" key="2">
    <source>
        <dbReference type="PROSITE" id="PS50112"/>
    </source>
</evidence>
<protein>
    <submittedName>
        <fullName evidence="4">Putative PAS/PAC sensor protein</fullName>
    </submittedName>
</protein>
<dbReference type="SMART" id="SM00065">
    <property type="entry name" value="GAF"/>
    <property type="match status" value="1"/>
</dbReference>
<dbReference type="Pfam" id="PF08447">
    <property type="entry name" value="PAS_3"/>
    <property type="match status" value="1"/>
</dbReference>
<dbReference type="PANTHER" id="PTHR43156:SF2">
    <property type="entry name" value="STAGE II SPORULATION PROTEIN E"/>
    <property type="match status" value="1"/>
</dbReference>
<dbReference type="KEGG" id="fri:FraEuI1c_5575"/>
<evidence type="ECO:0000313" key="4">
    <source>
        <dbReference type="EMBL" id="ADP83561.1"/>
    </source>
</evidence>
<dbReference type="eggNOG" id="COG2203">
    <property type="taxonomic scope" value="Bacteria"/>
</dbReference>
<dbReference type="OrthoDB" id="118142at2"/>
<dbReference type="Pfam" id="PF08448">
    <property type="entry name" value="PAS_4"/>
    <property type="match status" value="1"/>
</dbReference>
<dbReference type="InParanoid" id="E3JDC8"/>
<dbReference type="Gene3D" id="3.30.450.40">
    <property type="match status" value="1"/>
</dbReference>
<evidence type="ECO:0000313" key="5">
    <source>
        <dbReference type="Proteomes" id="UP000002484"/>
    </source>
</evidence>
<dbReference type="STRING" id="298654.FraEuI1c_5575"/>
<dbReference type="InterPro" id="IPR000014">
    <property type="entry name" value="PAS"/>
</dbReference>
<keyword evidence="1" id="KW-0378">Hydrolase</keyword>
<dbReference type="InterPro" id="IPR052016">
    <property type="entry name" value="Bact_Sigma-Reg"/>
</dbReference>
<dbReference type="InterPro" id="IPR013656">
    <property type="entry name" value="PAS_4"/>
</dbReference>
<dbReference type="EMBL" id="CP002299">
    <property type="protein sequence ID" value="ADP83561.1"/>
    <property type="molecule type" value="Genomic_DNA"/>
</dbReference>
<dbReference type="Pfam" id="PF07228">
    <property type="entry name" value="SpoIIE"/>
    <property type="match status" value="1"/>
</dbReference>
<dbReference type="HOGENOM" id="CLU_000445_43_8_11"/>
<sequence>MNERPQVWGSQTDGVGRGVGDLYRALTALGVGIFDWDVATDRMFYDQAAARLLGFGDRPGSVSPQDAMATVHPDDRPALIRARDAALRNENTFLEEYRVVSTDGSVTWVQTRARLLREGPDGRARVIGLCTDRTPDRTVRDRVARALDHMGDIVLVLDETDTIVHANIQAIRQFELPRDDMVGKPAADLLLPPVREHVAAIRRRRTEPTTEESRPEPVLEIEATDPDGAWWAVRTFPIPDGLVVAMRNVDARHRADAERKALIGSLSSALRRSRQLLDATVELGQVMTVDELCDVAAHAAQADLGVLFVGLVLLEEDGPPRVHCRPNSRFLTEAWRRMPAFGPASTDQVLRTGRPRFDNDRKSYLRDYPDRGPNLDAMSIDALASLPLIVSGRPIGLMVLGWPEPQAFEEDERRFLLTLVGPFAQALERARLYERQMSTVETLQRAVLPQTLPDLGGVRLAARYLPAGRDLGIGGDWYDATMLSDGTLSLVVGDVGGHGLRAVSTMAELRHAARAYALQLRTPADITTQLSANLGSRSDEMLATAVVADLCPATGLLNWSCAGHPPPLLVRAAAGVGASFLEQVNGPILGVDAGASYGQNSLQLEPGDQLLLFTDGLVERRGRSLTTQLAALAEAAVTVPAVYRNDPDGLCDHILHAVAPVDREDDLCLLAVAMT</sequence>
<dbReference type="Gene3D" id="3.30.450.20">
    <property type="entry name" value="PAS domain"/>
    <property type="match status" value="2"/>
</dbReference>
<dbReference type="SMART" id="SM00091">
    <property type="entry name" value="PAS"/>
    <property type="match status" value="2"/>
</dbReference>
<dbReference type="InterPro" id="IPR029016">
    <property type="entry name" value="GAF-like_dom_sf"/>
</dbReference>
<feature type="domain" description="PAS" evidence="2">
    <location>
        <begin position="139"/>
        <end position="209"/>
    </location>
</feature>
<dbReference type="SUPFAM" id="SSF81606">
    <property type="entry name" value="PP2C-like"/>
    <property type="match status" value="1"/>
</dbReference>
<dbReference type="InterPro" id="IPR013655">
    <property type="entry name" value="PAS_fold_3"/>
</dbReference>
<evidence type="ECO:0000259" key="3">
    <source>
        <dbReference type="PROSITE" id="PS50113"/>
    </source>
</evidence>
<dbReference type="InterPro" id="IPR003018">
    <property type="entry name" value="GAF"/>
</dbReference>
<gene>
    <name evidence="4" type="ordered locus">FraEuI1c_5575</name>
</gene>
<dbReference type="eggNOG" id="COG2202">
    <property type="taxonomic scope" value="Bacteria"/>
</dbReference>
<dbReference type="PROSITE" id="PS50113">
    <property type="entry name" value="PAC"/>
    <property type="match status" value="1"/>
</dbReference>
<proteinExistence type="predicted"/>
<dbReference type="Pfam" id="PF13185">
    <property type="entry name" value="GAF_2"/>
    <property type="match status" value="1"/>
</dbReference>
<accession>E3JDC8</accession>
<evidence type="ECO:0000256" key="1">
    <source>
        <dbReference type="ARBA" id="ARBA00022801"/>
    </source>
</evidence>
<dbReference type="GO" id="GO:0016791">
    <property type="term" value="F:phosphatase activity"/>
    <property type="evidence" value="ECO:0007669"/>
    <property type="project" value="TreeGrafter"/>
</dbReference>
<dbReference type="Gene3D" id="3.60.40.10">
    <property type="entry name" value="PPM-type phosphatase domain"/>
    <property type="match status" value="1"/>
</dbReference>
<keyword evidence="5" id="KW-1185">Reference proteome</keyword>
<feature type="domain" description="PAC" evidence="3">
    <location>
        <begin position="93"/>
        <end position="145"/>
    </location>
</feature>
<dbReference type="SUPFAM" id="SSF55781">
    <property type="entry name" value="GAF domain-like"/>
    <property type="match status" value="1"/>
</dbReference>
<dbReference type="SMART" id="SM00331">
    <property type="entry name" value="PP2C_SIG"/>
    <property type="match status" value="1"/>
</dbReference>
<dbReference type="InterPro" id="IPR036457">
    <property type="entry name" value="PPM-type-like_dom_sf"/>
</dbReference>
<dbReference type="SUPFAM" id="SSF55785">
    <property type="entry name" value="PYP-like sensor domain (PAS domain)"/>
    <property type="match status" value="2"/>
</dbReference>
<reference evidence="4 5" key="1">
    <citation type="submission" date="2010-10" db="EMBL/GenBank/DDBJ databases">
        <title>Complete sequence of Frankia sp. EuI1c.</title>
        <authorList>
            <consortium name="US DOE Joint Genome Institute"/>
            <person name="Lucas S."/>
            <person name="Copeland A."/>
            <person name="Lapidus A."/>
            <person name="Cheng J.-F."/>
            <person name="Bruce D."/>
            <person name="Goodwin L."/>
            <person name="Pitluck S."/>
            <person name="Chertkov O."/>
            <person name="Detter J.C."/>
            <person name="Han C."/>
            <person name="Tapia R."/>
            <person name="Land M."/>
            <person name="Hauser L."/>
            <person name="Jeffries C."/>
            <person name="Kyrpides N."/>
            <person name="Ivanova N."/>
            <person name="Mikhailova N."/>
            <person name="Beauchemin N."/>
            <person name="Sen A."/>
            <person name="Sur S.A."/>
            <person name="Gtari M."/>
            <person name="Wall L."/>
            <person name="Tisa L."/>
            <person name="Woyke T."/>
        </authorList>
    </citation>
    <scope>NUCLEOTIDE SEQUENCE [LARGE SCALE GENOMIC DNA]</scope>
    <source>
        <strain evidence="5">DSM 45817 / CECT 9037 / EuI1c</strain>
    </source>
</reference>
<dbReference type="InterPro" id="IPR001932">
    <property type="entry name" value="PPM-type_phosphatase-like_dom"/>
</dbReference>
<dbReference type="InterPro" id="IPR035965">
    <property type="entry name" value="PAS-like_dom_sf"/>
</dbReference>
<dbReference type="RefSeq" id="WP_013426679.1">
    <property type="nucleotide sequence ID" value="NC_014666.1"/>
</dbReference>
<name>E3JDC8_PSEI1</name>
<dbReference type="Proteomes" id="UP000002484">
    <property type="component" value="Chromosome"/>
</dbReference>
<dbReference type="InterPro" id="IPR000700">
    <property type="entry name" value="PAS-assoc_C"/>
</dbReference>
<dbReference type="CDD" id="cd00130">
    <property type="entry name" value="PAS"/>
    <property type="match status" value="2"/>
</dbReference>